<proteinExistence type="predicted"/>
<dbReference type="GO" id="GO:0045275">
    <property type="term" value="C:respiratory chain complex III"/>
    <property type="evidence" value="ECO:0007669"/>
    <property type="project" value="EnsemblFungi"/>
</dbReference>
<dbReference type="RefSeq" id="XP_003647929.1">
    <property type="nucleotide sequence ID" value="XM_003647881.1"/>
</dbReference>
<sequence>MATQYFSKLPFKSAIRFGGVTLKNAFNYAPTLAIWGGASLAAVFVFTENWPIFQDAIFKKIPVYGSHWVKEIPPEDSPQ</sequence>
<dbReference type="GeneID" id="11471315"/>
<evidence type="ECO:0000313" key="1">
    <source>
        <dbReference type="EMBL" id="AET41112.1"/>
    </source>
</evidence>
<dbReference type="FunCoup" id="G8JW97">
    <property type="interactions" value="112"/>
</dbReference>
<protein>
    <recommendedName>
        <fullName evidence="3">Cytochrome b-c1 complex subunit 10</fullName>
    </recommendedName>
</protein>
<keyword evidence="2" id="KW-1185">Reference proteome</keyword>
<dbReference type="GO" id="GO:0006122">
    <property type="term" value="P:mitochondrial electron transport, ubiquinol to cytochrome c"/>
    <property type="evidence" value="ECO:0007669"/>
    <property type="project" value="EnsemblFungi"/>
</dbReference>
<dbReference type="EMBL" id="CP002503">
    <property type="protein sequence ID" value="AET41112.1"/>
    <property type="molecule type" value="Genomic_DNA"/>
</dbReference>
<evidence type="ECO:0000313" key="2">
    <source>
        <dbReference type="Proteomes" id="UP000006790"/>
    </source>
</evidence>
<dbReference type="PANTHER" id="PTHR28254:SF1">
    <property type="entry name" value="CYTOCHROME B-C1 COMPLEX SUBUNIT 10, MITOCHONDRIAL"/>
    <property type="match status" value="1"/>
</dbReference>
<dbReference type="HOGENOM" id="CLU_152072_2_0_1"/>
<dbReference type="OMA" id="VFTEGWP"/>
<dbReference type="OrthoDB" id="2391627at2759"/>
<dbReference type="KEGG" id="erc:Ecym_7268"/>
<organism evidence="1 2">
    <name type="scientific">Eremothecium cymbalariae (strain CBS 270.75 / DBVPG 7215 / KCTC 17166 / NRRL Y-17582)</name>
    <name type="common">Yeast</name>
    <dbReference type="NCBI Taxonomy" id="931890"/>
    <lineage>
        <taxon>Eukaryota</taxon>
        <taxon>Fungi</taxon>
        <taxon>Dikarya</taxon>
        <taxon>Ascomycota</taxon>
        <taxon>Saccharomycotina</taxon>
        <taxon>Saccharomycetes</taxon>
        <taxon>Saccharomycetales</taxon>
        <taxon>Saccharomycetaceae</taxon>
        <taxon>Eremothecium</taxon>
    </lineage>
</organism>
<dbReference type="AlphaFoldDB" id="G8JW97"/>
<dbReference type="Pfam" id="PF09796">
    <property type="entry name" value="QCR10"/>
    <property type="match status" value="1"/>
</dbReference>
<reference evidence="2" key="1">
    <citation type="journal article" date="2012" name="G3 (Bethesda)">
        <title>Pichia sorbitophila, an interspecies yeast hybrid reveals early steps of genome resolution following polyploidization.</title>
        <authorList>
            <person name="Leh Louis V."/>
            <person name="Despons L."/>
            <person name="Friedrich A."/>
            <person name="Martin T."/>
            <person name="Durrens P."/>
            <person name="Casaregola S."/>
            <person name="Neuveglise C."/>
            <person name="Fairhead C."/>
            <person name="Marck C."/>
            <person name="Cruz J.A."/>
            <person name="Straub M.L."/>
            <person name="Kugler V."/>
            <person name="Sacerdot C."/>
            <person name="Uzunov Z."/>
            <person name="Thierry A."/>
            <person name="Weiss S."/>
            <person name="Bleykasten C."/>
            <person name="De Montigny J."/>
            <person name="Jacques N."/>
            <person name="Jung P."/>
            <person name="Lemaire M."/>
            <person name="Mallet S."/>
            <person name="Morel G."/>
            <person name="Richard G.F."/>
            <person name="Sarkar A."/>
            <person name="Savel G."/>
            <person name="Schacherer J."/>
            <person name="Seret M.L."/>
            <person name="Talla E."/>
            <person name="Samson G."/>
            <person name="Jubin C."/>
            <person name="Poulain J."/>
            <person name="Vacherie B."/>
            <person name="Barbe V."/>
            <person name="Pelletier E."/>
            <person name="Sherman D.J."/>
            <person name="Westhof E."/>
            <person name="Weissenbach J."/>
            <person name="Baret P.V."/>
            <person name="Wincker P."/>
            <person name="Gaillardin C."/>
            <person name="Dujon B."/>
            <person name="Souciet J.L."/>
        </authorList>
    </citation>
    <scope>NUCLEOTIDE SEQUENCE [LARGE SCALE GENOMIC DNA]</scope>
    <source>
        <strain evidence="2">CBS 270.75 / DBVPG 7215 / KCTC 17166 / NRRL Y-17582</strain>
    </source>
</reference>
<dbReference type="STRING" id="931890.G8JW97"/>
<evidence type="ECO:0008006" key="3">
    <source>
        <dbReference type="Google" id="ProtNLM"/>
    </source>
</evidence>
<dbReference type="GO" id="GO:0008121">
    <property type="term" value="F:quinol-cytochrome-c reductase activity"/>
    <property type="evidence" value="ECO:0007669"/>
    <property type="project" value="EnsemblFungi"/>
</dbReference>
<dbReference type="Proteomes" id="UP000006790">
    <property type="component" value="Chromosome 7"/>
</dbReference>
<dbReference type="InParanoid" id="G8JW97"/>
<dbReference type="GO" id="GO:0005743">
    <property type="term" value="C:mitochondrial inner membrane"/>
    <property type="evidence" value="ECO:0007669"/>
    <property type="project" value="EnsemblFungi"/>
</dbReference>
<dbReference type="eggNOG" id="ENOG502S83P">
    <property type="taxonomic scope" value="Eukaryota"/>
</dbReference>
<gene>
    <name evidence="1" type="ordered locus">Ecym_7268</name>
</gene>
<dbReference type="PANTHER" id="PTHR28254">
    <property type="entry name" value="CYTOCHROME B-C1 COMPLEX SUBUNIT 10"/>
    <property type="match status" value="1"/>
</dbReference>
<name>G8JW97_ERECY</name>
<accession>G8JW97</accession>
<dbReference type="InterPro" id="IPR019182">
    <property type="entry name" value="Cytochrome_b-c1_su10_fun"/>
</dbReference>